<feature type="region of interest" description="Disordered" evidence="2">
    <location>
        <begin position="167"/>
        <end position="234"/>
    </location>
</feature>
<sequence>MNAGLLEEPALWGGFPSYFMARTLQGDVRESFVTMKPVFKFNSCAFAAMLLVLSMSSNALTLGRAKGAAIVAQPLNLSVSLSAAPDEDVSDLCFEADVFYGENKVEGGKVSVNGEPAVAGQTWQVRISSKLPVDEPVVTVYLRSTCGAKASRRYVLLADVASEISTGSSVTNATTASSPPARPAQTDILPQTPVSNSSAPSVGKEGVRSAPKAQVSASRSAPPSTALVAKPSPSGKARLKLAPLDLSVERDPTLKATPELLSTPTEDAQRRGEAAALWRALNLTPEDVLQDAARLKSLEASIQNLSEASGQNQRQVKDLSERLQRAESERYWNPVVFGLGALILLMVGGGFWIIRRQQRAAEGSPWWRGEAGAISGPESAFKPDAEVAQGLDAVPEAISKANVSVDTAVPKVTVPPKSLNVDLELDFDLPSGKTVQGSVSQDVAATPVLQSPRSSRLMGLRDFSNSLSGSLRAINTQEMLDIRQQAEFFMTLGQYEDAIELLEGHVADSVDFNPLVCLDLLKIFHTLSRKDEFDRYREEFNAVFTGQVPGYSDFLKSGEGLEAYPELCAHLVKLWPSREALDFLENCMVRLPDSAAHLEFELDAFKELLLLHAIGSRLVNALDGAPAAFSASKVAAKDVPAQATSTGPIEVALPTIPQPFQEVDLELDVPDMVQVPDSPAADNLIDFDISGIAPATGKPPR</sequence>
<feature type="compositionally biased region" description="Low complexity" evidence="2">
    <location>
        <begin position="167"/>
        <end position="186"/>
    </location>
</feature>
<feature type="coiled-coil region" evidence="1">
    <location>
        <begin position="302"/>
        <end position="329"/>
    </location>
</feature>
<keyword evidence="3" id="KW-1133">Transmembrane helix</keyword>
<keyword evidence="3" id="KW-0812">Transmembrane</keyword>
<reference evidence="4 5" key="1">
    <citation type="submission" date="2023-08" db="EMBL/GenBank/DDBJ databases">
        <title>Rhodoferax potami sp. nov. and Rhodoferax mekongensis sp. nov., isolated from the Mekong River in Thailand.</title>
        <authorList>
            <person name="Kitikhun S."/>
            <person name="Charoenyingcharoen P."/>
            <person name="Siriarchawattana P."/>
            <person name="Likhitrattanapisal S."/>
            <person name="Nilsakha T."/>
            <person name="Chanpet A."/>
            <person name="Rattanawaree P."/>
            <person name="Ingsriswang S."/>
        </authorList>
    </citation>
    <scope>NUCLEOTIDE SEQUENCE [LARGE SCALE GENOMIC DNA]</scope>
    <source>
        <strain evidence="4 5">TBRC 17307</strain>
    </source>
</reference>
<evidence type="ECO:0000256" key="3">
    <source>
        <dbReference type="SAM" id="Phobius"/>
    </source>
</evidence>
<keyword evidence="5" id="KW-1185">Reference proteome</keyword>
<feature type="transmembrane region" description="Helical" evidence="3">
    <location>
        <begin position="331"/>
        <end position="354"/>
    </location>
</feature>
<accession>A0ABZ0AY02</accession>
<evidence type="ECO:0000313" key="4">
    <source>
        <dbReference type="EMBL" id="WNO04051.1"/>
    </source>
</evidence>
<proteinExistence type="predicted"/>
<dbReference type="Proteomes" id="UP001302257">
    <property type="component" value="Chromosome"/>
</dbReference>
<evidence type="ECO:0000256" key="2">
    <source>
        <dbReference type="SAM" id="MobiDB-lite"/>
    </source>
</evidence>
<evidence type="ECO:0000256" key="1">
    <source>
        <dbReference type="SAM" id="Coils"/>
    </source>
</evidence>
<feature type="compositionally biased region" description="Polar residues" evidence="2">
    <location>
        <begin position="188"/>
        <end position="200"/>
    </location>
</feature>
<name>A0ABZ0AY02_9BURK</name>
<protein>
    <recommendedName>
        <fullName evidence="6">Tetratricopeptide repeat protein</fullName>
    </recommendedName>
</protein>
<evidence type="ECO:0008006" key="6">
    <source>
        <dbReference type="Google" id="ProtNLM"/>
    </source>
</evidence>
<gene>
    <name evidence="4" type="ORF">RAN89_14200</name>
</gene>
<keyword evidence="3" id="KW-0472">Membrane</keyword>
<dbReference type="RefSeq" id="WP_313866916.1">
    <property type="nucleotide sequence ID" value="NZ_CP132507.1"/>
</dbReference>
<organism evidence="4 5">
    <name type="scientific">Rhodoferax mekongensis</name>
    <dbReference type="NCBI Taxonomy" id="3068341"/>
    <lineage>
        <taxon>Bacteria</taxon>
        <taxon>Pseudomonadati</taxon>
        <taxon>Pseudomonadota</taxon>
        <taxon>Betaproteobacteria</taxon>
        <taxon>Burkholderiales</taxon>
        <taxon>Comamonadaceae</taxon>
        <taxon>Rhodoferax</taxon>
    </lineage>
</organism>
<evidence type="ECO:0000313" key="5">
    <source>
        <dbReference type="Proteomes" id="UP001302257"/>
    </source>
</evidence>
<keyword evidence="1" id="KW-0175">Coiled coil</keyword>
<dbReference type="EMBL" id="CP132507">
    <property type="protein sequence ID" value="WNO04051.1"/>
    <property type="molecule type" value="Genomic_DNA"/>
</dbReference>